<evidence type="ECO:0000256" key="1">
    <source>
        <dbReference type="ARBA" id="ARBA00004123"/>
    </source>
</evidence>
<evidence type="ECO:0000256" key="5">
    <source>
        <dbReference type="PROSITE-ProRule" id="PRU00221"/>
    </source>
</evidence>
<comment type="subcellular location">
    <subcellularLocation>
        <location evidence="1">Nucleus</location>
    </subcellularLocation>
</comment>
<dbReference type="PROSITE" id="PS00678">
    <property type="entry name" value="WD_REPEATS_1"/>
    <property type="match status" value="1"/>
</dbReference>
<dbReference type="SMART" id="SM00320">
    <property type="entry name" value="WD40"/>
    <property type="match status" value="5"/>
</dbReference>
<dbReference type="PANTHER" id="PTHR22652:SF0">
    <property type="entry name" value="NUCLEOPORIN NUP43"/>
    <property type="match status" value="1"/>
</dbReference>
<evidence type="ECO:0000313" key="7">
    <source>
        <dbReference type="Proteomes" id="UP001212841"/>
    </source>
</evidence>
<comment type="caution">
    <text evidence="6">The sequence shown here is derived from an EMBL/GenBank/DDBJ whole genome shotgun (WGS) entry which is preliminary data.</text>
</comment>
<evidence type="ECO:0000256" key="3">
    <source>
        <dbReference type="ARBA" id="ARBA00022737"/>
    </source>
</evidence>
<organism evidence="6 7">
    <name type="scientific">Rhizophlyctis rosea</name>
    <dbReference type="NCBI Taxonomy" id="64517"/>
    <lineage>
        <taxon>Eukaryota</taxon>
        <taxon>Fungi</taxon>
        <taxon>Fungi incertae sedis</taxon>
        <taxon>Chytridiomycota</taxon>
        <taxon>Chytridiomycota incertae sedis</taxon>
        <taxon>Chytridiomycetes</taxon>
        <taxon>Rhizophlyctidales</taxon>
        <taxon>Rhizophlyctidaceae</taxon>
        <taxon>Rhizophlyctis</taxon>
    </lineage>
</organism>
<evidence type="ECO:0000313" key="6">
    <source>
        <dbReference type="EMBL" id="KAJ3055694.1"/>
    </source>
</evidence>
<reference evidence="6" key="1">
    <citation type="submission" date="2020-05" db="EMBL/GenBank/DDBJ databases">
        <title>Phylogenomic resolution of chytrid fungi.</title>
        <authorList>
            <person name="Stajich J.E."/>
            <person name="Amses K."/>
            <person name="Simmons R."/>
            <person name="Seto K."/>
            <person name="Myers J."/>
            <person name="Bonds A."/>
            <person name="Quandt C.A."/>
            <person name="Barry K."/>
            <person name="Liu P."/>
            <person name="Grigoriev I."/>
            <person name="Longcore J.E."/>
            <person name="James T.Y."/>
        </authorList>
    </citation>
    <scope>NUCLEOTIDE SEQUENCE</scope>
    <source>
        <strain evidence="6">JEL0318</strain>
    </source>
</reference>
<accession>A0AAD5SJ19</accession>
<dbReference type="GO" id="GO:0031080">
    <property type="term" value="C:nuclear pore outer ring"/>
    <property type="evidence" value="ECO:0007669"/>
    <property type="project" value="TreeGrafter"/>
</dbReference>
<gene>
    <name evidence="6" type="primary">NUP43</name>
    <name evidence="6" type="ORF">HK097_009661</name>
</gene>
<dbReference type="Pfam" id="PF00400">
    <property type="entry name" value="WD40"/>
    <property type="match status" value="1"/>
</dbReference>
<dbReference type="Gene3D" id="2.130.10.10">
    <property type="entry name" value="YVTN repeat-like/Quinoprotein amine dehydrogenase"/>
    <property type="match status" value="1"/>
</dbReference>
<evidence type="ECO:0000256" key="4">
    <source>
        <dbReference type="ARBA" id="ARBA00023242"/>
    </source>
</evidence>
<dbReference type="PROSITE" id="PS50082">
    <property type="entry name" value="WD_REPEATS_2"/>
    <property type="match status" value="1"/>
</dbReference>
<protein>
    <submittedName>
        <fullName evidence="6">Nucleoporin Nup43</fullName>
    </submittedName>
</protein>
<dbReference type="AlphaFoldDB" id="A0AAD5SJ19"/>
<keyword evidence="3" id="KW-0677">Repeat</keyword>
<dbReference type="InterPro" id="IPR015943">
    <property type="entry name" value="WD40/YVTN_repeat-like_dom_sf"/>
</dbReference>
<name>A0AAD5SJ19_9FUNG</name>
<dbReference type="InterPro" id="IPR001680">
    <property type="entry name" value="WD40_rpt"/>
</dbReference>
<dbReference type="InterPro" id="IPR036322">
    <property type="entry name" value="WD40_repeat_dom_sf"/>
</dbReference>
<dbReference type="SUPFAM" id="SSF50978">
    <property type="entry name" value="WD40 repeat-like"/>
    <property type="match status" value="1"/>
</dbReference>
<dbReference type="EMBL" id="JADGJD010000066">
    <property type="protein sequence ID" value="KAJ3055694.1"/>
    <property type="molecule type" value="Genomic_DNA"/>
</dbReference>
<sequence length="367" mass="39584">MLQGQHLFERREHDQIGKVSKVRWGPTPVHQSSLILATGTYNGLKSSISISQVLLDPQSANPLDISHAAAIPVKGDVTDLRWVPGAGPLTLISATSSGIIDIHSVAAIADRGKRETIHVEPLNQFTTQGGEGVGISALAVQPHAASNPWIASVGVDASISFQTAEGKEVQKRMENVEAIQITGLEWRTSNEIAIATSAGHIRQIDARSRSKGLPLSSHEQKHRVPLNCITVHPTQPDKLATGAENGELQIWDVRNLSDPELTILPAHDGNVWDVRFHPTSANDIATCSEDGTVCVMQWREPTSSVVDTYKPIRRFRDKNHPLGINSVDIHSEKDVLVAAGDLGCTLMTRLSRWGRSDGGVVIGEGAA</sequence>
<feature type="repeat" description="WD" evidence="5">
    <location>
        <begin position="219"/>
        <end position="255"/>
    </location>
</feature>
<keyword evidence="2 5" id="KW-0853">WD repeat</keyword>
<dbReference type="InterPro" id="IPR019775">
    <property type="entry name" value="WD40_repeat_CS"/>
</dbReference>
<keyword evidence="7" id="KW-1185">Reference proteome</keyword>
<dbReference type="PANTHER" id="PTHR22652">
    <property type="entry name" value="NUCLEOPORIN NUP43"/>
    <property type="match status" value="1"/>
</dbReference>
<evidence type="ECO:0000256" key="2">
    <source>
        <dbReference type="ARBA" id="ARBA00022574"/>
    </source>
</evidence>
<proteinExistence type="predicted"/>
<keyword evidence="4" id="KW-0539">Nucleus</keyword>
<dbReference type="Proteomes" id="UP001212841">
    <property type="component" value="Unassembled WGS sequence"/>
</dbReference>